<evidence type="ECO:0008006" key="4">
    <source>
        <dbReference type="Google" id="ProtNLM"/>
    </source>
</evidence>
<name>A0A7I9ZFR3_9MYCO</name>
<accession>A0A7I9ZFR3</accession>
<evidence type="ECO:0000313" key="3">
    <source>
        <dbReference type="Proteomes" id="UP000465304"/>
    </source>
</evidence>
<keyword evidence="1" id="KW-0812">Transmembrane</keyword>
<comment type="caution">
    <text evidence="2">The sequence shown here is derived from an EMBL/GenBank/DDBJ whole genome shotgun (WGS) entry which is preliminary data.</text>
</comment>
<sequence length="144" mass="15722">MLSNNFRRAPATALRKTVGRVVTRSGMLTKRLTTVSQTRPSISAMLGFWVIAWAGSLLFSALAVETYVKRRWPSRSTLGLGAVVGLSAILFSFAGIGALVEGALHSAAWLRDDEMALWVGILCLWSIFVFGALRAIPWVVAQRE</sequence>
<dbReference type="Proteomes" id="UP000465304">
    <property type="component" value="Unassembled WGS sequence"/>
</dbReference>
<feature type="transmembrane region" description="Helical" evidence="1">
    <location>
        <begin position="80"/>
        <end position="100"/>
    </location>
</feature>
<protein>
    <recommendedName>
        <fullName evidence="4">Transmembrane protein</fullName>
    </recommendedName>
</protein>
<keyword evidence="3" id="KW-1185">Reference proteome</keyword>
<keyword evidence="1" id="KW-0472">Membrane</keyword>
<dbReference type="EMBL" id="BLLB01000001">
    <property type="protein sequence ID" value="GFG99662.1"/>
    <property type="molecule type" value="Genomic_DNA"/>
</dbReference>
<evidence type="ECO:0000313" key="2">
    <source>
        <dbReference type="EMBL" id="GFG99662.1"/>
    </source>
</evidence>
<feature type="transmembrane region" description="Helical" evidence="1">
    <location>
        <begin position="46"/>
        <end position="68"/>
    </location>
</feature>
<proteinExistence type="predicted"/>
<evidence type="ECO:0000256" key="1">
    <source>
        <dbReference type="SAM" id="Phobius"/>
    </source>
</evidence>
<dbReference type="AlphaFoldDB" id="A0A7I9ZFR3"/>
<reference evidence="2 3" key="1">
    <citation type="journal article" date="2019" name="Emerg. Microbes Infect.">
        <title>Comprehensive subspecies identification of 175 nontuberculous mycobacteria species based on 7547 genomic profiles.</title>
        <authorList>
            <person name="Matsumoto Y."/>
            <person name="Kinjo T."/>
            <person name="Motooka D."/>
            <person name="Nabeya D."/>
            <person name="Jung N."/>
            <person name="Uechi K."/>
            <person name="Horii T."/>
            <person name="Iida T."/>
            <person name="Fujita J."/>
            <person name="Nakamura S."/>
        </authorList>
    </citation>
    <scope>NUCLEOTIDE SEQUENCE [LARGE SCALE GENOMIC DNA]</scope>
    <source>
        <strain evidence="2 3">JCM 30996</strain>
    </source>
</reference>
<feature type="transmembrane region" description="Helical" evidence="1">
    <location>
        <begin position="115"/>
        <end position="136"/>
    </location>
</feature>
<keyword evidence="1" id="KW-1133">Transmembrane helix</keyword>
<organism evidence="2 3">
    <name type="scientific">Mycolicibacterium hippocampi</name>
    <dbReference type="NCBI Taxonomy" id="659824"/>
    <lineage>
        <taxon>Bacteria</taxon>
        <taxon>Bacillati</taxon>
        <taxon>Actinomycetota</taxon>
        <taxon>Actinomycetes</taxon>
        <taxon>Mycobacteriales</taxon>
        <taxon>Mycobacteriaceae</taxon>
        <taxon>Mycolicibacterium</taxon>
    </lineage>
</organism>
<gene>
    <name evidence="2" type="ORF">MHIP_01460</name>
</gene>